<dbReference type="HOGENOM" id="CLU_030046_1_0_1"/>
<dbReference type="OrthoDB" id="5393654at2759"/>
<proteinExistence type="predicted"/>
<accession>A0A084Q863</accession>
<dbReference type="Proteomes" id="UP000028524">
    <property type="component" value="Unassembled WGS sequence"/>
</dbReference>
<dbReference type="OMA" id="IVSVMKM"/>
<dbReference type="PANTHER" id="PTHR35179:SF2">
    <property type="entry name" value="START DOMAIN-CONTAINING PROTEIN"/>
    <property type="match status" value="1"/>
</dbReference>
<protein>
    <recommendedName>
        <fullName evidence="4">Geranylgeranyl pyrophosphate synthetase</fullName>
    </recommendedName>
</protein>
<dbReference type="STRING" id="1283841.A0A084Q863"/>
<gene>
    <name evidence="2" type="ORF">S40285_09650</name>
</gene>
<dbReference type="InParanoid" id="A0A084Q863"/>
<evidence type="ECO:0000313" key="3">
    <source>
        <dbReference type="Proteomes" id="UP000028524"/>
    </source>
</evidence>
<dbReference type="PANTHER" id="PTHR35179">
    <property type="entry name" value="PROTEIN CBG02620"/>
    <property type="match status" value="1"/>
</dbReference>
<evidence type="ECO:0000313" key="2">
    <source>
        <dbReference type="EMBL" id="KFA60148.1"/>
    </source>
</evidence>
<evidence type="ECO:0008006" key="4">
    <source>
        <dbReference type="Google" id="ProtNLM"/>
    </source>
</evidence>
<reference evidence="2 3" key="1">
    <citation type="journal article" date="2014" name="BMC Genomics">
        <title>Comparative genome sequencing reveals chemotype-specific gene clusters in the toxigenic black mold Stachybotrys.</title>
        <authorList>
            <person name="Semeiks J."/>
            <person name="Borek D."/>
            <person name="Otwinowski Z."/>
            <person name="Grishin N.V."/>
        </authorList>
    </citation>
    <scope>NUCLEOTIDE SEQUENCE [LARGE SCALE GENOMIC DNA]</scope>
    <source>
        <strain evidence="2 3">IBT 40285</strain>
    </source>
</reference>
<sequence>MAHYRGSWRGRGGGPARRSIPKQNFPPPPIGPLIDFIDSETLETYENLEEKGPVRITDVALVASYNWVDKKQPEILVPGKPPRWTPQSSVKLREDDPHRKYYLDVNLASYPKHALEAVAEAIIKMDPSTPKIQLYACASTMNNLLQFCKGETDRRFRMFVERIGDTVHLIRRQNSPLELLPGEIYGYGHTFPEAYTTWDTDVKQCKSHQRILRYKLGDLNMLLRFEGDGFVADSKPAKRTSDDRDVDSLFGGLDLSTSTSSGIESSGLVIRKSGESIPQDQVFEIRTRTARARDRDIIGEELPRLWLRQLDRFVLAFHERGRFDEDDVKLHSIRPRLEEWEESNQASIKRLRALLREIMDQVKEQPSGRVELVSEGQGMIQICEQCTDADRPLSDDARERWEKWLAGMHQSDNLLTLK</sequence>
<name>A0A084Q863_STAC4</name>
<dbReference type="AlphaFoldDB" id="A0A084Q863"/>
<feature type="region of interest" description="Disordered" evidence="1">
    <location>
        <begin position="1"/>
        <end position="31"/>
    </location>
</feature>
<dbReference type="EMBL" id="KL661886">
    <property type="protein sequence ID" value="KFA60148.1"/>
    <property type="molecule type" value="Genomic_DNA"/>
</dbReference>
<evidence type="ECO:0000256" key="1">
    <source>
        <dbReference type="SAM" id="MobiDB-lite"/>
    </source>
</evidence>
<organism evidence="2 3">
    <name type="scientific">Stachybotrys chlorohalonatus (strain IBT 40285)</name>
    <dbReference type="NCBI Taxonomy" id="1283841"/>
    <lineage>
        <taxon>Eukaryota</taxon>
        <taxon>Fungi</taxon>
        <taxon>Dikarya</taxon>
        <taxon>Ascomycota</taxon>
        <taxon>Pezizomycotina</taxon>
        <taxon>Sordariomycetes</taxon>
        <taxon>Hypocreomycetidae</taxon>
        <taxon>Hypocreales</taxon>
        <taxon>Stachybotryaceae</taxon>
        <taxon>Stachybotrys</taxon>
    </lineage>
</organism>
<keyword evidence="3" id="KW-1185">Reference proteome</keyword>